<name>A0A1Y1RWD6_9SPIO</name>
<dbReference type="AlphaFoldDB" id="A0A1Y1RWD6"/>
<dbReference type="OrthoDB" id="370503at2"/>
<keyword evidence="1" id="KW-0472">Membrane</keyword>
<proteinExistence type="predicted"/>
<comment type="caution">
    <text evidence="3">The sequence shown here is derived from an EMBL/GenBank/DDBJ whole genome shotgun (WGS) entry which is preliminary data.</text>
</comment>
<gene>
    <name evidence="3" type="ORF">B4O97_12425</name>
</gene>
<feature type="domain" description="PEGA" evidence="2">
    <location>
        <begin position="300"/>
        <end position="345"/>
    </location>
</feature>
<dbReference type="Proteomes" id="UP000192343">
    <property type="component" value="Unassembled WGS sequence"/>
</dbReference>
<reference evidence="3 4" key="1">
    <citation type="submission" date="2017-03" db="EMBL/GenBank/DDBJ databases">
        <title>Draft Genome sequence of Marispirochaeta sp. strain JC444.</title>
        <authorList>
            <person name="Shivani Y."/>
            <person name="Subhash Y."/>
            <person name="Sasikala C."/>
            <person name="Ramana C."/>
        </authorList>
    </citation>
    <scope>NUCLEOTIDE SEQUENCE [LARGE SCALE GENOMIC DNA]</scope>
    <source>
        <strain evidence="3 4">JC444</strain>
    </source>
</reference>
<dbReference type="RefSeq" id="WP_083051252.1">
    <property type="nucleotide sequence ID" value="NZ_MWQY01000013.1"/>
</dbReference>
<feature type="transmembrane region" description="Helical" evidence="1">
    <location>
        <begin position="420"/>
        <end position="438"/>
    </location>
</feature>
<dbReference type="Pfam" id="PF08308">
    <property type="entry name" value="PEGA"/>
    <property type="match status" value="2"/>
</dbReference>
<protein>
    <recommendedName>
        <fullName evidence="2">PEGA domain-containing protein</fullName>
    </recommendedName>
</protein>
<feature type="domain" description="PEGA" evidence="2">
    <location>
        <begin position="229"/>
        <end position="295"/>
    </location>
</feature>
<evidence type="ECO:0000313" key="4">
    <source>
        <dbReference type="Proteomes" id="UP000192343"/>
    </source>
</evidence>
<evidence type="ECO:0000256" key="1">
    <source>
        <dbReference type="SAM" id="Phobius"/>
    </source>
</evidence>
<keyword evidence="1" id="KW-1133">Transmembrane helix</keyword>
<feature type="transmembrane region" description="Helical" evidence="1">
    <location>
        <begin position="379"/>
        <end position="400"/>
    </location>
</feature>
<evidence type="ECO:0000259" key="2">
    <source>
        <dbReference type="Pfam" id="PF08308"/>
    </source>
</evidence>
<keyword evidence="1" id="KW-0812">Transmembrane</keyword>
<sequence length="455" mass="51126">MKRGALSGGIFPVLLNLLLLIPQYAGAAEDPREEYRIALTGFTALGLPREHAYLAQALPRLMLHTLAGLDSRYISDKEKSAYIWRIEREVRREAALKSAKAREENSFDAIKSGSLESRLNDETAETEEELLPAEIQDYKRIELFNGPGEIPDLPVDPAQYCRKNNLDMLISGRIESIGELVYFSLEAYTFAEARWDEFFFSASGFTTLEDALLQARGALREKVLGRPWSSLSIITRRDAWIYLDGELRGVGGLNNLILSPGGHRIRIEAEAAETLEESVFLKAGEEQRLEFSLTESPVPEVEIVSDPEGAEVYLSSLWAGTTPLLLPDTGRSGTLRLVLEGYRDVLVPAAELETGKNSFILERQLYDPDLRLRAKRDRLYTAVGLFTLSLPVTMFSYSLYRDYWNQAALYNDSGFSDRSFLYNGAFYGSLFGSSMLFVHMVRSLIDYRVAGAETF</sequence>
<accession>A0A1Y1RWD6</accession>
<evidence type="ECO:0000313" key="3">
    <source>
        <dbReference type="EMBL" id="ORC34441.1"/>
    </source>
</evidence>
<keyword evidence="4" id="KW-1185">Reference proteome</keyword>
<dbReference type="STRING" id="1963862.B4O97_12425"/>
<dbReference type="InterPro" id="IPR013229">
    <property type="entry name" value="PEGA"/>
</dbReference>
<dbReference type="EMBL" id="MWQY01000013">
    <property type="protein sequence ID" value="ORC34441.1"/>
    <property type="molecule type" value="Genomic_DNA"/>
</dbReference>
<organism evidence="3 4">
    <name type="scientific">Marispirochaeta aestuarii</name>
    <dbReference type="NCBI Taxonomy" id="1963862"/>
    <lineage>
        <taxon>Bacteria</taxon>
        <taxon>Pseudomonadati</taxon>
        <taxon>Spirochaetota</taxon>
        <taxon>Spirochaetia</taxon>
        <taxon>Spirochaetales</taxon>
        <taxon>Spirochaetaceae</taxon>
        <taxon>Marispirochaeta</taxon>
    </lineage>
</organism>